<organism evidence="2 3">
    <name type="scientific">Alteromonas ponticola</name>
    <dbReference type="NCBI Taxonomy" id="2720613"/>
    <lineage>
        <taxon>Bacteria</taxon>
        <taxon>Pseudomonadati</taxon>
        <taxon>Pseudomonadota</taxon>
        <taxon>Gammaproteobacteria</taxon>
        <taxon>Alteromonadales</taxon>
        <taxon>Alteromonadaceae</taxon>
        <taxon>Alteromonas/Salinimonas group</taxon>
        <taxon>Alteromonas</taxon>
    </lineage>
</organism>
<evidence type="ECO:0000313" key="3">
    <source>
        <dbReference type="Proteomes" id="UP000709336"/>
    </source>
</evidence>
<name>A0ABX1R0T3_9ALTE</name>
<dbReference type="Proteomes" id="UP000709336">
    <property type="component" value="Unassembled WGS sequence"/>
</dbReference>
<dbReference type="PROSITE" id="PS51257">
    <property type="entry name" value="PROKAR_LIPOPROTEIN"/>
    <property type="match status" value="1"/>
</dbReference>
<keyword evidence="3" id="KW-1185">Reference proteome</keyword>
<dbReference type="EMBL" id="JAATNW010000002">
    <property type="protein sequence ID" value="NMH59333.1"/>
    <property type="molecule type" value="Genomic_DNA"/>
</dbReference>
<accession>A0ABX1R0T3</accession>
<evidence type="ECO:0000259" key="1">
    <source>
        <dbReference type="Pfam" id="PF20243"/>
    </source>
</evidence>
<evidence type="ECO:0000313" key="2">
    <source>
        <dbReference type="EMBL" id="NMH59333.1"/>
    </source>
</evidence>
<feature type="domain" description="Copper-binding protein MbnP-like" evidence="1">
    <location>
        <begin position="28"/>
        <end position="213"/>
    </location>
</feature>
<proteinExistence type="predicted"/>
<dbReference type="RefSeq" id="WP_169209887.1">
    <property type="nucleotide sequence ID" value="NZ_JAATNW010000002.1"/>
</dbReference>
<dbReference type="Pfam" id="PF20243">
    <property type="entry name" value="MbnP"/>
    <property type="match status" value="1"/>
</dbReference>
<reference evidence="2 3" key="1">
    <citation type="submission" date="2020-03" db="EMBL/GenBank/DDBJ databases">
        <title>Alteromonas ponticola sp. nov., isolated from seawater.</title>
        <authorList>
            <person name="Yoon J.-H."/>
            <person name="Kim Y.-O."/>
        </authorList>
    </citation>
    <scope>NUCLEOTIDE SEQUENCE [LARGE SCALE GENOMIC DNA]</scope>
    <source>
        <strain evidence="2 3">MYP5</strain>
    </source>
</reference>
<protein>
    <recommendedName>
        <fullName evidence="1">Copper-binding protein MbnP-like domain-containing protein</fullName>
    </recommendedName>
</protein>
<sequence length="241" mass="27428">MNIPQKIFLILAIVTVLSACMEQPPKPQKITLRFLPFVGPQPLVFNEYRYSNPGGNGHFKIRDFQFYLSNIRLSAEQHVYQVPDSYHLVRFDNENGFYEINLTVNEPYAFSQITFGVGVDEKANATILNVGDLDPNSRMAWNWEAGYKFILFEGYLSHSEDTISLVYHIGFDENYTELSLPLQLADTPYESTFRVDILSLFNGQNPLDLAEIPSVKFDEEDAARIASGFEDLIQICDASCT</sequence>
<gene>
    <name evidence="2" type="ORF">HCJ96_04775</name>
</gene>
<comment type="caution">
    <text evidence="2">The sequence shown here is derived from an EMBL/GenBank/DDBJ whole genome shotgun (WGS) entry which is preliminary data.</text>
</comment>
<dbReference type="InterPro" id="IPR046863">
    <property type="entry name" value="MbnP-like_dom"/>
</dbReference>